<keyword evidence="3" id="KW-0378">Hydrolase</keyword>
<dbReference type="OrthoDB" id="9770871at2"/>
<gene>
    <name evidence="4" type="ORF">C5O18_05690</name>
</gene>
<dbReference type="InterPro" id="IPR017850">
    <property type="entry name" value="Alkaline_phosphatase_core_sf"/>
</dbReference>
<dbReference type="GO" id="GO:0034480">
    <property type="term" value="F:phosphatidylcholine phospholipase C activity"/>
    <property type="evidence" value="ECO:0007669"/>
    <property type="project" value="UniProtKB-EC"/>
</dbReference>
<comment type="caution">
    <text evidence="4">The sequence shown here is derived from an EMBL/GenBank/DDBJ whole genome shotgun (WGS) entry which is preliminary data.</text>
</comment>
<evidence type="ECO:0000256" key="1">
    <source>
        <dbReference type="ARBA" id="ARBA00009717"/>
    </source>
</evidence>
<keyword evidence="5" id="KW-1185">Reference proteome</keyword>
<dbReference type="InterPro" id="IPR006311">
    <property type="entry name" value="TAT_signal"/>
</dbReference>
<dbReference type="Pfam" id="PF04185">
    <property type="entry name" value="Phosphoesterase"/>
    <property type="match status" value="1"/>
</dbReference>
<feature type="non-terminal residue" evidence="4">
    <location>
        <position position="63"/>
    </location>
</feature>
<reference evidence="5" key="1">
    <citation type="submission" date="2018-02" db="EMBL/GenBank/DDBJ databases">
        <title>Genome sequencing of Solimonas sp. HR-BB.</title>
        <authorList>
            <person name="Lee Y."/>
            <person name="Jeon C.O."/>
        </authorList>
    </citation>
    <scope>NUCLEOTIDE SEQUENCE [LARGE SCALE GENOMIC DNA]</scope>
    <source>
        <strain evidence="5">HR-E</strain>
    </source>
</reference>
<organism evidence="4 5">
    <name type="scientific">Amnimonas aquatica</name>
    <dbReference type="NCBI Taxonomy" id="2094561"/>
    <lineage>
        <taxon>Bacteria</taxon>
        <taxon>Pseudomonadati</taxon>
        <taxon>Pseudomonadota</taxon>
        <taxon>Gammaproteobacteria</taxon>
        <taxon>Moraxellales</taxon>
        <taxon>Moraxellaceae</taxon>
        <taxon>Amnimonas</taxon>
    </lineage>
</organism>
<evidence type="ECO:0000256" key="2">
    <source>
        <dbReference type="ARBA" id="ARBA00012018"/>
    </source>
</evidence>
<dbReference type="RefSeq" id="WP_146089230.1">
    <property type="nucleotide sequence ID" value="NZ_PTQZ01000111.1"/>
</dbReference>
<dbReference type="Gene3D" id="3.40.720.10">
    <property type="entry name" value="Alkaline Phosphatase, subunit A"/>
    <property type="match status" value="1"/>
</dbReference>
<proteinExistence type="inferred from homology"/>
<dbReference type="PROSITE" id="PS51318">
    <property type="entry name" value="TAT"/>
    <property type="match status" value="1"/>
</dbReference>
<name>A0A2P6ASI0_9GAMM</name>
<evidence type="ECO:0000313" key="4">
    <source>
        <dbReference type="EMBL" id="PQA42763.1"/>
    </source>
</evidence>
<dbReference type="AlphaFoldDB" id="A0A2P6ASI0"/>
<protein>
    <recommendedName>
        <fullName evidence="2">phospholipase C</fullName>
        <ecNumber evidence="2">3.1.4.3</ecNumber>
    </recommendedName>
</protein>
<evidence type="ECO:0000313" key="5">
    <source>
        <dbReference type="Proteomes" id="UP000243900"/>
    </source>
</evidence>
<dbReference type="EC" id="3.1.4.3" evidence="2"/>
<evidence type="ECO:0000256" key="3">
    <source>
        <dbReference type="ARBA" id="ARBA00022801"/>
    </source>
</evidence>
<accession>A0A2P6ASI0</accession>
<dbReference type="InterPro" id="IPR007312">
    <property type="entry name" value="Phosphoesterase"/>
</dbReference>
<comment type="similarity">
    <text evidence="1">Belongs to the bacterial phospholipase C family.</text>
</comment>
<dbReference type="EMBL" id="PTQZ01000111">
    <property type="protein sequence ID" value="PQA42763.1"/>
    <property type="molecule type" value="Genomic_DNA"/>
</dbReference>
<sequence length="63" mass="7151">MRVHRRRFLQLTGATLAAGLLPASIVRALEIPANNRTGSIMDVEHVVILMQENRSFDHYYGML</sequence>
<dbReference type="Proteomes" id="UP000243900">
    <property type="component" value="Unassembled WGS sequence"/>
</dbReference>